<feature type="chain" id="PRO_5003070615" evidence="1">
    <location>
        <begin position="24"/>
        <end position="97"/>
    </location>
</feature>
<gene>
    <name evidence="2" type="ordered locus">Amico_0218</name>
</gene>
<dbReference type="Proteomes" id="UP000002366">
    <property type="component" value="Chromosome"/>
</dbReference>
<dbReference type="STRING" id="572547.Amico_0218"/>
<name>D5ECT2_AMICL</name>
<dbReference type="CDD" id="cd02980">
    <property type="entry name" value="TRX_Fd_family"/>
    <property type="match status" value="1"/>
</dbReference>
<dbReference type="EMBL" id="CP001997">
    <property type="protein sequence ID" value="ADE56364.1"/>
    <property type="molecule type" value="Genomic_DNA"/>
</dbReference>
<reference evidence="2 3" key="1">
    <citation type="journal article" date="2010" name="Stand. Genomic Sci.">
        <title>Complete genome sequence of Aminobacterium colombiense type strain (ALA-1).</title>
        <authorList>
            <person name="Chertkov O."/>
            <person name="Sikorski J."/>
            <person name="Brambilla E."/>
            <person name="Lapidus A."/>
            <person name="Copeland A."/>
            <person name="Glavina Del Rio T."/>
            <person name="Nolan M."/>
            <person name="Lucas S."/>
            <person name="Tice H."/>
            <person name="Cheng J.F."/>
            <person name="Han C."/>
            <person name="Detter J.C."/>
            <person name="Bruce D."/>
            <person name="Tapia R."/>
            <person name="Goodwin L."/>
            <person name="Pitluck S."/>
            <person name="Liolios K."/>
            <person name="Ivanova N."/>
            <person name="Mavromatis K."/>
            <person name="Ovchinnikova G."/>
            <person name="Pati A."/>
            <person name="Chen A."/>
            <person name="Palaniappan K."/>
            <person name="Land M."/>
            <person name="Hauser L."/>
            <person name="Chang Y.J."/>
            <person name="Jeffries C.D."/>
            <person name="Spring S."/>
            <person name="Rohde M."/>
            <person name="Goker M."/>
            <person name="Bristow J."/>
            <person name="Eisen J.A."/>
            <person name="Markowitz V."/>
            <person name="Hugenholtz P."/>
            <person name="Kyrpides N.C."/>
            <person name="Klenk H.P."/>
        </authorList>
    </citation>
    <scope>NUCLEOTIDE SEQUENCE [LARGE SCALE GENOMIC DNA]</scope>
    <source>
        <strain evidence="3">DSM 12261 / ALA-1</strain>
    </source>
</reference>
<protein>
    <submittedName>
        <fullName evidence="2">Formate dehydrogenase subunit gamma</fullName>
    </submittedName>
</protein>
<dbReference type="Pfam" id="PF01257">
    <property type="entry name" value="2Fe-2S_thioredx"/>
    <property type="match status" value="1"/>
</dbReference>
<dbReference type="Gene3D" id="3.40.30.10">
    <property type="entry name" value="Glutaredoxin"/>
    <property type="match status" value="1"/>
</dbReference>
<evidence type="ECO:0000256" key="1">
    <source>
        <dbReference type="SAM" id="SignalP"/>
    </source>
</evidence>
<proteinExistence type="predicted"/>
<dbReference type="KEGG" id="aco:Amico_0218"/>
<dbReference type="OrthoDB" id="6388at2"/>
<accession>D5ECT2</accession>
<sequence length="97" mass="10896">MKKILFLFVLGVFFFVPSLSVQAAEEFLYICGPCSRNFVPIAEDVIQELALEDNVHIKLVSCLGACTASPVVEFKGEIYGHMTKEKLFALLRSYFTL</sequence>
<evidence type="ECO:0000313" key="2">
    <source>
        <dbReference type="EMBL" id="ADE56364.1"/>
    </source>
</evidence>
<feature type="signal peptide" evidence="1">
    <location>
        <begin position="1"/>
        <end position="23"/>
    </location>
</feature>
<dbReference type="eggNOG" id="COG1905">
    <property type="taxonomic scope" value="Bacteria"/>
</dbReference>
<keyword evidence="1" id="KW-0732">Signal</keyword>
<dbReference type="RefSeq" id="WP_013047630.1">
    <property type="nucleotide sequence ID" value="NC_014011.1"/>
</dbReference>
<dbReference type="InterPro" id="IPR036249">
    <property type="entry name" value="Thioredoxin-like_sf"/>
</dbReference>
<evidence type="ECO:0000313" key="3">
    <source>
        <dbReference type="Proteomes" id="UP000002366"/>
    </source>
</evidence>
<organism evidence="2 3">
    <name type="scientific">Aminobacterium colombiense (strain DSM 12261 / ALA-1)</name>
    <dbReference type="NCBI Taxonomy" id="572547"/>
    <lineage>
        <taxon>Bacteria</taxon>
        <taxon>Thermotogati</taxon>
        <taxon>Synergistota</taxon>
        <taxon>Synergistia</taxon>
        <taxon>Synergistales</taxon>
        <taxon>Aminobacteriaceae</taxon>
        <taxon>Aminobacterium</taxon>
    </lineage>
</organism>
<keyword evidence="3" id="KW-1185">Reference proteome</keyword>
<dbReference type="SUPFAM" id="SSF52833">
    <property type="entry name" value="Thioredoxin-like"/>
    <property type="match status" value="1"/>
</dbReference>
<dbReference type="HOGENOM" id="CLU_2340638_0_0_0"/>
<dbReference type="AlphaFoldDB" id="D5ECT2"/>